<dbReference type="GO" id="GO:0046983">
    <property type="term" value="F:protein dimerization activity"/>
    <property type="evidence" value="ECO:0007669"/>
    <property type="project" value="InterPro"/>
</dbReference>
<dbReference type="Pfam" id="PF02518">
    <property type="entry name" value="HATPase_c"/>
    <property type="match status" value="1"/>
</dbReference>
<evidence type="ECO:0000256" key="9">
    <source>
        <dbReference type="SAM" id="MobiDB-lite"/>
    </source>
</evidence>
<dbReference type="InterPro" id="IPR036890">
    <property type="entry name" value="HATPase_C_sf"/>
</dbReference>
<feature type="region of interest" description="Disordered" evidence="9">
    <location>
        <begin position="1"/>
        <end position="20"/>
    </location>
</feature>
<feature type="transmembrane region" description="Helical" evidence="10">
    <location>
        <begin position="28"/>
        <end position="46"/>
    </location>
</feature>
<feature type="transmembrane region" description="Helical" evidence="10">
    <location>
        <begin position="103"/>
        <end position="120"/>
    </location>
</feature>
<reference evidence="14" key="1">
    <citation type="submission" date="2022-11" db="EMBL/GenBank/DDBJ databases">
        <title>Description of Microcella daejonensis nov. sp, isolated from riverside soil.</title>
        <authorList>
            <person name="Molina K.M."/>
            <person name="Kim S.B."/>
        </authorList>
    </citation>
    <scope>NUCLEOTIDE SEQUENCE</scope>
    <source>
        <strain evidence="14">MMS21-STM12</strain>
    </source>
</reference>
<accession>A0A9E8MM81</accession>
<dbReference type="GO" id="GO:0000155">
    <property type="term" value="F:phosphorelay sensor kinase activity"/>
    <property type="evidence" value="ECO:0007669"/>
    <property type="project" value="InterPro"/>
</dbReference>
<dbReference type="EMBL" id="CP113089">
    <property type="protein sequence ID" value="WAB82230.1"/>
    <property type="molecule type" value="Genomic_DNA"/>
</dbReference>
<keyword evidence="6 14" id="KW-0418">Kinase</keyword>
<dbReference type="EC" id="2.7.13.3" evidence="2"/>
<evidence type="ECO:0000313" key="15">
    <source>
        <dbReference type="Proteomes" id="UP001164706"/>
    </source>
</evidence>
<feature type="compositionally biased region" description="Pro residues" evidence="9">
    <location>
        <begin position="466"/>
        <end position="475"/>
    </location>
</feature>
<dbReference type="SUPFAM" id="SSF55874">
    <property type="entry name" value="ATPase domain of HSP90 chaperone/DNA topoisomerase II/histidine kinase"/>
    <property type="match status" value="1"/>
</dbReference>
<keyword evidence="5" id="KW-0547">Nucleotide-binding</keyword>
<gene>
    <name evidence="14" type="ORF">OVN18_04265</name>
</gene>
<dbReference type="PANTHER" id="PTHR24421:SF10">
    <property type="entry name" value="NITRATE_NITRITE SENSOR PROTEIN NARQ"/>
    <property type="match status" value="1"/>
</dbReference>
<dbReference type="InterPro" id="IPR003594">
    <property type="entry name" value="HATPase_dom"/>
</dbReference>
<organism evidence="14 15">
    <name type="scientific">Microcella daejeonensis</name>
    <dbReference type="NCBI Taxonomy" id="2994971"/>
    <lineage>
        <taxon>Bacteria</taxon>
        <taxon>Bacillati</taxon>
        <taxon>Actinomycetota</taxon>
        <taxon>Actinomycetes</taxon>
        <taxon>Micrococcales</taxon>
        <taxon>Microbacteriaceae</taxon>
        <taxon>Microcella</taxon>
    </lineage>
</organism>
<feature type="compositionally biased region" description="Low complexity" evidence="9">
    <location>
        <begin position="390"/>
        <end position="400"/>
    </location>
</feature>
<dbReference type="Proteomes" id="UP001164706">
    <property type="component" value="Chromosome"/>
</dbReference>
<feature type="region of interest" description="Disordered" evidence="9">
    <location>
        <begin position="451"/>
        <end position="487"/>
    </location>
</feature>
<proteinExistence type="predicted"/>
<dbReference type="CDD" id="cd16917">
    <property type="entry name" value="HATPase_UhpB-NarQ-NarX-like"/>
    <property type="match status" value="1"/>
</dbReference>
<evidence type="ECO:0000256" key="4">
    <source>
        <dbReference type="ARBA" id="ARBA00022679"/>
    </source>
</evidence>
<comment type="catalytic activity">
    <reaction evidence="1">
        <text>ATP + protein L-histidine = ADP + protein N-phospho-L-histidine.</text>
        <dbReference type="EC" id="2.7.13.3"/>
    </reaction>
</comment>
<feature type="transmembrane region" description="Helical" evidence="10">
    <location>
        <begin position="127"/>
        <end position="143"/>
    </location>
</feature>
<dbReference type="Gene3D" id="3.30.565.10">
    <property type="entry name" value="Histidine kinase-like ATPase, C-terminal domain"/>
    <property type="match status" value="1"/>
</dbReference>
<dbReference type="InterPro" id="IPR011712">
    <property type="entry name" value="Sig_transdc_His_kin_sub3_dim/P"/>
</dbReference>
<feature type="transmembrane region" description="Helical" evidence="10">
    <location>
        <begin position="163"/>
        <end position="189"/>
    </location>
</feature>
<dbReference type="GO" id="GO:0016020">
    <property type="term" value="C:membrane"/>
    <property type="evidence" value="ECO:0007669"/>
    <property type="project" value="InterPro"/>
</dbReference>
<keyword evidence="7" id="KW-0067">ATP-binding</keyword>
<feature type="region of interest" description="Disordered" evidence="9">
    <location>
        <begin position="390"/>
        <end position="409"/>
    </location>
</feature>
<dbReference type="KEGG" id="mdb:OVN18_04265"/>
<keyword evidence="10" id="KW-0472">Membrane</keyword>
<dbReference type="Pfam" id="PF07730">
    <property type="entry name" value="HisKA_3"/>
    <property type="match status" value="1"/>
</dbReference>
<dbReference type="InterPro" id="IPR050482">
    <property type="entry name" value="Sensor_HK_TwoCompSys"/>
</dbReference>
<evidence type="ECO:0000256" key="10">
    <source>
        <dbReference type="SAM" id="Phobius"/>
    </source>
</evidence>
<name>A0A9E8MM81_9MICO</name>
<keyword evidence="10" id="KW-0812">Transmembrane</keyword>
<evidence type="ECO:0000256" key="5">
    <source>
        <dbReference type="ARBA" id="ARBA00022741"/>
    </source>
</evidence>
<dbReference type="RefSeq" id="WP_267782177.1">
    <property type="nucleotide sequence ID" value="NZ_CP113089.1"/>
</dbReference>
<dbReference type="AlphaFoldDB" id="A0A9E8MM81"/>
<evidence type="ECO:0000313" key="14">
    <source>
        <dbReference type="EMBL" id="WAB82230.1"/>
    </source>
</evidence>
<feature type="compositionally biased region" description="Low complexity" evidence="9">
    <location>
        <begin position="476"/>
        <end position="487"/>
    </location>
</feature>
<evidence type="ECO:0000256" key="2">
    <source>
        <dbReference type="ARBA" id="ARBA00012438"/>
    </source>
</evidence>
<keyword evidence="8" id="KW-0902">Two-component regulatory system</keyword>
<dbReference type="PANTHER" id="PTHR24421">
    <property type="entry name" value="NITRATE/NITRITE SENSOR PROTEIN NARX-RELATED"/>
    <property type="match status" value="1"/>
</dbReference>
<keyword evidence="3" id="KW-0597">Phosphoprotein</keyword>
<feature type="domain" description="Histidine kinase/HSP90-like ATPase" evidence="11">
    <location>
        <begin position="343"/>
        <end position="443"/>
    </location>
</feature>
<feature type="compositionally biased region" description="Low complexity" evidence="9">
    <location>
        <begin position="453"/>
        <end position="465"/>
    </location>
</feature>
<evidence type="ECO:0000259" key="13">
    <source>
        <dbReference type="Pfam" id="PF23539"/>
    </source>
</evidence>
<evidence type="ECO:0000256" key="6">
    <source>
        <dbReference type="ARBA" id="ARBA00022777"/>
    </source>
</evidence>
<dbReference type="Gene3D" id="1.20.5.1930">
    <property type="match status" value="1"/>
</dbReference>
<feature type="transmembrane region" description="Helical" evidence="10">
    <location>
        <begin position="80"/>
        <end position="97"/>
    </location>
</feature>
<evidence type="ECO:0000256" key="7">
    <source>
        <dbReference type="ARBA" id="ARBA00022840"/>
    </source>
</evidence>
<feature type="domain" description="DUF7134" evidence="13">
    <location>
        <begin position="36"/>
        <end position="191"/>
    </location>
</feature>
<feature type="domain" description="Signal transduction histidine kinase subgroup 3 dimerisation and phosphoacceptor" evidence="12">
    <location>
        <begin position="225"/>
        <end position="294"/>
    </location>
</feature>
<keyword evidence="10" id="KW-1133">Transmembrane helix</keyword>
<dbReference type="InterPro" id="IPR055558">
    <property type="entry name" value="DUF7134"/>
</dbReference>
<dbReference type="GO" id="GO:0005524">
    <property type="term" value="F:ATP binding"/>
    <property type="evidence" value="ECO:0007669"/>
    <property type="project" value="UniProtKB-KW"/>
</dbReference>
<evidence type="ECO:0000256" key="3">
    <source>
        <dbReference type="ARBA" id="ARBA00022553"/>
    </source>
</evidence>
<protein>
    <recommendedName>
        <fullName evidence="2">histidine kinase</fullName>
        <ecNumber evidence="2">2.7.13.3</ecNumber>
    </recommendedName>
</protein>
<dbReference type="Pfam" id="PF23539">
    <property type="entry name" value="DUF7134"/>
    <property type="match status" value="1"/>
</dbReference>
<sequence>MTAADLDLDPDGRWRRPRPGRDGMRADALLALGIAAGGAFAVWLYSSANFFGDGEPPEVWEAALMILGFSGPLVWRRIAPITVTVVISIVYFLGITAEVPEVLFSNIALFSAMYSIGAWSRHRRAALISRIVIVIGMFGWLFWSTTQAAFDTSMFDEESGVGLIAPGVAFGLISVITNILYFAGAWAFGDRAWNAARERAELRASTEELARERERTAEQAVALDRVRIGRELHDVVAHHVSVMGIQAGAARRALAGGRPDATEAAVRSLEAIEGSARQAVDELHRLVSTLRRADEIVGAAEDGPSTRGTAQLDSLVAEVRGTGRAAALSIVGEPVPLSPLIDTTLYRVAREAVTNSLKHAGASAALDVRLRFTERAVELEVADTGVGARGMRPAPRAGSAAGSGAGGGLGQVGMRERLAAVGGTLEAGPRSRGGYLVRASVPLVVAEPTADVAPTGAPSPSAPAAAPAPPDPTPSPASGAASPGARS</sequence>
<keyword evidence="15" id="KW-1185">Reference proteome</keyword>
<evidence type="ECO:0000259" key="12">
    <source>
        <dbReference type="Pfam" id="PF07730"/>
    </source>
</evidence>
<feature type="compositionally biased region" description="Basic and acidic residues" evidence="9">
    <location>
        <begin position="10"/>
        <end position="20"/>
    </location>
</feature>
<evidence type="ECO:0000256" key="8">
    <source>
        <dbReference type="ARBA" id="ARBA00023012"/>
    </source>
</evidence>
<evidence type="ECO:0000256" key="1">
    <source>
        <dbReference type="ARBA" id="ARBA00000085"/>
    </source>
</evidence>
<evidence type="ECO:0000259" key="11">
    <source>
        <dbReference type="Pfam" id="PF02518"/>
    </source>
</evidence>
<keyword evidence="4" id="KW-0808">Transferase</keyword>